<keyword evidence="8" id="KW-0067">ATP-binding</keyword>
<dbReference type="CDD" id="cd06581">
    <property type="entry name" value="TM_PBP1_LivM_like"/>
    <property type="match status" value="1"/>
</dbReference>
<dbReference type="Gene3D" id="3.40.50.300">
    <property type="entry name" value="P-loop containing nucleotide triphosphate hydrolases"/>
    <property type="match status" value="1"/>
</dbReference>
<sequence>MTLFICALLVAPMVASQLGGNYWVRVIDFALLYIMLALGLNIVVGYTGLLDMGFIAFYAVGAYLAALLASPHLLEAFPQLLAWFPDGLHTSWLLIIPLAALVAAGCGIVLGAPTLKLRGDYLAIVTLGFGEIIRILMRNLDRPVNITNGAKGISGVDTLSLFGLKFSGVYHWFGVKVPALWLWYYLLMLVIVAIIFVCLRLQHSRIGRAWHAIREDEDVARAMGINLRNYKLLAFAIGASFGGVAGALFGAFQGFVSPESFTLQESIAVLAMVVLGGMGHIPGVILGAVLLTALPELLRSQAAPLQQALFGEVLIDPEILRQLFYGPGAGAGDAAAPAGHLARRTQRSQSMSLLSVSHMSKRFGGLTAVDNVSLAINEGEIYGLIGPNGAGKTTCFNLITGLYPADSGEFAIAGQPYFPKKH</sequence>
<keyword evidence="4 6" id="KW-1133">Transmembrane helix</keyword>
<evidence type="ECO:0000256" key="1">
    <source>
        <dbReference type="ARBA" id="ARBA00004429"/>
    </source>
</evidence>
<feature type="transmembrane region" description="Helical" evidence="6">
    <location>
        <begin position="182"/>
        <end position="201"/>
    </location>
</feature>
<feature type="transmembrane region" description="Helical" evidence="6">
    <location>
        <begin position="232"/>
        <end position="255"/>
    </location>
</feature>
<feature type="domain" description="ABC transporter" evidence="7">
    <location>
        <begin position="370"/>
        <end position="417"/>
    </location>
</feature>
<protein>
    <submittedName>
        <fullName evidence="8">Lipopolysaccharide export system ATP-binding protein LptB</fullName>
        <ecNumber evidence="8">3.6.3.-</ecNumber>
    </submittedName>
</protein>
<dbReference type="EMBL" id="CAADJG010000002">
    <property type="protein sequence ID" value="VFS67810.1"/>
    <property type="molecule type" value="Genomic_DNA"/>
</dbReference>
<comment type="subcellular location">
    <subcellularLocation>
        <location evidence="1">Cell inner membrane</location>
        <topology evidence="1">Multi-pass membrane protein</topology>
    </subcellularLocation>
</comment>
<dbReference type="GO" id="GO:0005524">
    <property type="term" value="F:ATP binding"/>
    <property type="evidence" value="ECO:0007669"/>
    <property type="project" value="UniProtKB-KW"/>
</dbReference>
<accession>A0A485B478</accession>
<dbReference type="GO" id="GO:0005886">
    <property type="term" value="C:plasma membrane"/>
    <property type="evidence" value="ECO:0007669"/>
    <property type="project" value="UniProtKB-SubCell"/>
</dbReference>
<gene>
    <name evidence="8" type="primary">lptB_2</name>
    <name evidence="8" type="ORF">NCTC13038_01203</name>
</gene>
<dbReference type="InterPro" id="IPR003439">
    <property type="entry name" value="ABC_transporter-like_ATP-bd"/>
</dbReference>
<keyword evidence="5 6" id="KW-0472">Membrane</keyword>
<evidence type="ECO:0000313" key="8">
    <source>
        <dbReference type="EMBL" id="VFS67810.1"/>
    </source>
</evidence>
<evidence type="ECO:0000313" key="9">
    <source>
        <dbReference type="Proteomes" id="UP000332594"/>
    </source>
</evidence>
<feature type="transmembrane region" description="Helical" evidence="6">
    <location>
        <begin position="267"/>
        <end position="291"/>
    </location>
</feature>
<evidence type="ECO:0000256" key="3">
    <source>
        <dbReference type="ARBA" id="ARBA00022692"/>
    </source>
</evidence>
<reference evidence="8 9" key="1">
    <citation type="submission" date="2019-03" db="EMBL/GenBank/DDBJ databases">
        <authorList>
            <consortium name="Pathogen Informatics"/>
        </authorList>
    </citation>
    <scope>NUCLEOTIDE SEQUENCE [LARGE SCALE GENOMIC DNA]</scope>
    <source>
        <strain evidence="8 9">NCTC13038</strain>
    </source>
</reference>
<evidence type="ECO:0000256" key="4">
    <source>
        <dbReference type="ARBA" id="ARBA00022989"/>
    </source>
</evidence>
<dbReference type="PANTHER" id="PTHR30482">
    <property type="entry name" value="HIGH-AFFINITY BRANCHED-CHAIN AMINO ACID TRANSPORT SYSTEM PERMEASE"/>
    <property type="match status" value="1"/>
</dbReference>
<organism evidence="8 9">
    <name type="scientific">Raoultella terrigena</name>
    <name type="common">Klebsiella terrigena</name>
    <dbReference type="NCBI Taxonomy" id="577"/>
    <lineage>
        <taxon>Bacteria</taxon>
        <taxon>Pseudomonadati</taxon>
        <taxon>Pseudomonadota</taxon>
        <taxon>Gammaproteobacteria</taxon>
        <taxon>Enterobacterales</taxon>
        <taxon>Enterobacteriaceae</taxon>
        <taxon>Klebsiella/Raoultella group</taxon>
        <taxon>Raoultella</taxon>
    </lineage>
</organism>
<dbReference type="GO" id="GO:0015658">
    <property type="term" value="F:branched-chain amino acid transmembrane transporter activity"/>
    <property type="evidence" value="ECO:0007669"/>
    <property type="project" value="InterPro"/>
</dbReference>
<keyword evidence="3 6" id="KW-0812">Transmembrane</keyword>
<keyword evidence="8" id="KW-0547">Nucleotide-binding</keyword>
<keyword evidence="8" id="KW-0378">Hydrolase</keyword>
<evidence type="ECO:0000256" key="2">
    <source>
        <dbReference type="ARBA" id="ARBA00022475"/>
    </source>
</evidence>
<feature type="transmembrane region" description="Helical" evidence="6">
    <location>
        <begin position="94"/>
        <end position="112"/>
    </location>
</feature>
<dbReference type="InterPro" id="IPR043428">
    <property type="entry name" value="LivM-like"/>
</dbReference>
<dbReference type="AlphaFoldDB" id="A0A485B478"/>
<feature type="transmembrane region" description="Helical" evidence="6">
    <location>
        <begin position="26"/>
        <end position="47"/>
    </location>
</feature>
<dbReference type="GO" id="GO:0016887">
    <property type="term" value="F:ATP hydrolysis activity"/>
    <property type="evidence" value="ECO:0007669"/>
    <property type="project" value="InterPro"/>
</dbReference>
<evidence type="ECO:0000256" key="5">
    <source>
        <dbReference type="ARBA" id="ARBA00023136"/>
    </source>
</evidence>
<dbReference type="SUPFAM" id="SSF52540">
    <property type="entry name" value="P-loop containing nucleoside triphosphate hydrolases"/>
    <property type="match status" value="1"/>
</dbReference>
<proteinExistence type="predicted"/>
<evidence type="ECO:0000259" key="7">
    <source>
        <dbReference type="Pfam" id="PF00005"/>
    </source>
</evidence>
<dbReference type="Proteomes" id="UP000332594">
    <property type="component" value="Unassembled WGS sequence"/>
</dbReference>
<dbReference type="PANTHER" id="PTHR30482:SF10">
    <property type="entry name" value="HIGH-AFFINITY BRANCHED-CHAIN AMINO ACID TRANSPORT PROTEIN BRAE"/>
    <property type="match status" value="1"/>
</dbReference>
<dbReference type="Pfam" id="PF02653">
    <property type="entry name" value="BPD_transp_2"/>
    <property type="match status" value="1"/>
</dbReference>
<feature type="transmembrane region" description="Helical" evidence="6">
    <location>
        <begin position="54"/>
        <end position="74"/>
    </location>
</feature>
<evidence type="ECO:0000256" key="6">
    <source>
        <dbReference type="SAM" id="Phobius"/>
    </source>
</evidence>
<dbReference type="EC" id="3.6.3.-" evidence="8"/>
<keyword evidence="2" id="KW-1003">Cell membrane</keyword>
<name>A0A485B478_RAOTE</name>
<dbReference type="Pfam" id="PF00005">
    <property type="entry name" value="ABC_tran"/>
    <property type="match status" value="1"/>
</dbReference>
<dbReference type="InterPro" id="IPR001851">
    <property type="entry name" value="ABC_transp_permease"/>
</dbReference>
<dbReference type="InterPro" id="IPR027417">
    <property type="entry name" value="P-loop_NTPase"/>
</dbReference>